<sequence length="99" mass="10419">MKNFIATLHANNPPAKAHLSVGGIASNLSIFAALTVNFKNYWGAFPRSVIGVARDYNFDGIDSDWEFPTSPQNMSNLSPPLGGAANLPREGAPGGKSSS</sequence>
<evidence type="ECO:0000259" key="2">
    <source>
        <dbReference type="PROSITE" id="PS51910"/>
    </source>
</evidence>
<gene>
    <name evidence="3" type="ORF">ACJRO7_016667</name>
</gene>
<name>A0ABD3L8L4_EUCGL</name>
<accession>A0ABD3L8L4</accession>
<dbReference type="InterPro" id="IPR001223">
    <property type="entry name" value="Glyco_hydro18_cat"/>
</dbReference>
<feature type="domain" description="GH18" evidence="2">
    <location>
        <begin position="1"/>
        <end position="99"/>
    </location>
</feature>
<dbReference type="AlphaFoldDB" id="A0ABD3L8L4"/>
<protein>
    <recommendedName>
        <fullName evidence="2">GH18 domain-containing protein</fullName>
    </recommendedName>
</protein>
<evidence type="ECO:0000313" key="4">
    <source>
        <dbReference type="Proteomes" id="UP001634007"/>
    </source>
</evidence>
<comment type="caution">
    <text evidence="3">The sequence shown here is derived from an EMBL/GenBank/DDBJ whole genome shotgun (WGS) entry which is preliminary data.</text>
</comment>
<feature type="compositionally biased region" description="Polar residues" evidence="1">
    <location>
        <begin position="69"/>
        <end position="78"/>
    </location>
</feature>
<dbReference type="Proteomes" id="UP001634007">
    <property type="component" value="Unassembled WGS sequence"/>
</dbReference>
<evidence type="ECO:0000256" key="1">
    <source>
        <dbReference type="SAM" id="MobiDB-lite"/>
    </source>
</evidence>
<evidence type="ECO:0000313" key="3">
    <source>
        <dbReference type="EMBL" id="KAL3747887.1"/>
    </source>
</evidence>
<dbReference type="EMBL" id="JBJKBG010000003">
    <property type="protein sequence ID" value="KAL3747887.1"/>
    <property type="molecule type" value="Genomic_DNA"/>
</dbReference>
<keyword evidence="4" id="KW-1185">Reference proteome</keyword>
<dbReference type="Gene3D" id="3.20.20.80">
    <property type="entry name" value="Glycosidases"/>
    <property type="match status" value="1"/>
</dbReference>
<organism evidence="3 4">
    <name type="scientific">Eucalyptus globulus</name>
    <name type="common">Tasmanian blue gum</name>
    <dbReference type="NCBI Taxonomy" id="34317"/>
    <lineage>
        <taxon>Eukaryota</taxon>
        <taxon>Viridiplantae</taxon>
        <taxon>Streptophyta</taxon>
        <taxon>Embryophyta</taxon>
        <taxon>Tracheophyta</taxon>
        <taxon>Spermatophyta</taxon>
        <taxon>Magnoliopsida</taxon>
        <taxon>eudicotyledons</taxon>
        <taxon>Gunneridae</taxon>
        <taxon>Pentapetalae</taxon>
        <taxon>rosids</taxon>
        <taxon>malvids</taxon>
        <taxon>Myrtales</taxon>
        <taxon>Myrtaceae</taxon>
        <taxon>Myrtoideae</taxon>
        <taxon>Eucalypteae</taxon>
        <taxon>Eucalyptus</taxon>
    </lineage>
</organism>
<feature type="region of interest" description="Disordered" evidence="1">
    <location>
        <begin position="67"/>
        <end position="99"/>
    </location>
</feature>
<dbReference type="SUPFAM" id="SSF51445">
    <property type="entry name" value="(Trans)glycosidases"/>
    <property type="match status" value="1"/>
</dbReference>
<dbReference type="Pfam" id="PF00704">
    <property type="entry name" value="Glyco_hydro_18"/>
    <property type="match status" value="1"/>
</dbReference>
<proteinExistence type="predicted"/>
<dbReference type="PROSITE" id="PS51910">
    <property type="entry name" value="GH18_2"/>
    <property type="match status" value="1"/>
</dbReference>
<reference evidence="3 4" key="1">
    <citation type="submission" date="2024-11" db="EMBL/GenBank/DDBJ databases">
        <title>Chromosome-level genome assembly of Eucalyptus globulus Labill. provides insights into its genome evolution.</title>
        <authorList>
            <person name="Li X."/>
        </authorList>
    </citation>
    <scope>NUCLEOTIDE SEQUENCE [LARGE SCALE GENOMIC DNA]</scope>
    <source>
        <strain evidence="3">CL2024</strain>
        <tissue evidence="3">Fresh tender leaves</tissue>
    </source>
</reference>
<dbReference type="InterPro" id="IPR017853">
    <property type="entry name" value="GH"/>
</dbReference>